<evidence type="ECO:0000256" key="3">
    <source>
        <dbReference type="ARBA" id="ARBA00022833"/>
    </source>
</evidence>
<keyword evidence="3" id="KW-0862">Zinc</keyword>
<gene>
    <name evidence="8" type="primary">LOC102827570</name>
</gene>
<protein>
    <submittedName>
        <fullName evidence="8">Tripartite motif-containing protein 49-like</fullName>
    </submittedName>
</protein>
<dbReference type="Pfam" id="PF13445">
    <property type="entry name" value="zf-RING_UBOX"/>
    <property type="match status" value="1"/>
</dbReference>
<proteinExistence type="predicted"/>
<dbReference type="PROSITE" id="PS50089">
    <property type="entry name" value="ZF_RING_2"/>
    <property type="match status" value="1"/>
</dbReference>
<dbReference type="Gene3D" id="3.30.160.60">
    <property type="entry name" value="Classic Zinc Finger"/>
    <property type="match status" value="1"/>
</dbReference>
<dbReference type="InterPro" id="IPR050143">
    <property type="entry name" value="TRIM/RBCC"/>
</dbReference>
<dbReference type="Gene3D" id="3.30.40.10">
    <property type="entry name" value="Zinc/RING finger domain, C3HC4 (zinc finger)"/>
    <property type="match status" value="1"/>
</dbReference>
<keyword evidence="1" id="KW-0479">Metal-binding</keyword>
<dbReference type="OrthoDB" id="654191at2759"/>
<dbReference type="PANTHER" id="PTHR24103">
    <property type="entry name" value="E3 UBIQUITIN-PROTEIN LIGASE TRIM"/>
    <property type="match status" value="1"/>
</dbReference>
<keyword evidence="7" id="KW-1185">Reference proteome</keyword>
<feature type="domain" description="B box-type" evidence="6">
    <location>
        <begin position="84"/>
        <end position="127"/>
    </location>
</feature>
<keyword evidence="2 4" id="KW-0863">Zinc-finger</keyword>
<feature type="domain" description="RING-type" evidence="5">
    <location>
        <begin position="11"/>
        <end position="52"/>
    </location>
</feature>
<evidence type="ECO:0000259" key="6">
    <source>
        <dbReference type="PROSITE" id="PS50119"/>
    </source>
</evidence>
<name>A0A9B0TWC5_CHRAS</name>
<evidence type="ECO:0000313" key="7">
    <source>
        <dbReference type="Proteomes" id="UP000504623"/>
    </source>
</evidence>
<dbReference type="SUPFAM" id="SSF57845">
    <property type="entry name" value="B-box zinc-binding domain"/>
    <property type="match status" value="1"/>
</dbReference>
<reference evidence="8" key="1">
    <citation type="submission" date="2025-08" db="UniProtKB">
        <authorList>
            <consortium name="RefSeq"/>
        </authorList>
    </citation>
    <scope>IDENTIFICATION</scope>
    <source>
        <tissue evidence="8">Spleen</tissue>
    </source>
</reference>
<dbReference type="PROSITE" id="PS00518">
    <property type="entry name" value="ZF_RING_1"/>
    <property type="match status" value="1"/>
</dbReference>
<accession>A0A9B0TWC5</accession>
<dbReference type="InterPro" id="IPR013083">
    <property type="entry name" value="Znf_RING/FYVE/PHD"/>
</dbReference>
<evidence type="ECO:0000256" key="1">
    <source>
        <dbReference type="ARBA" id="ARBA00022723"/>
    </source>
</evidence>
<evidence type="ECO:0000259" key="5">
    <source>
        <dbReference type="PROSITE" id="PS50089"/>
    </source>
</evidence>
<dbReference type="InterPro" id="IPR017907">
    <property type="entry name" value="Znf_RING_CS"/>
</dbReference>
<evidence type="ECO:0000313" key="8">
    <source>
        <dbReference type="RefSeq" id="XP_006871286.1"/>
    </source>
</evidence>
<dbReference type="SUPFAM" id="SSF57850">
    <property type="entry name" value="RING/U-box"/>
    <property type="match status" value="1"/>
</dbReference>
<evidence type="ECO:0000256" key="2">
    <source>
        <dbReference type="ARBA" id="ARBA00022771"/>
    </source>
</evidence>
<dbReference type="GO" id="GO:0008270">
    <property type="term" value="F:zinc ion binding"/>
    <property type="evidence" value="ECO:0007669"/>
    <property type="project" value="UniProtKB-KW"/>
</dbReference>
<dbReference type="InterPro" id="IPR001841">
    <property type="entry name" value="Znf_RING"/>
</dbReference>
<dbReference type="GeneID" id="102827570"/>
<dbReference type="InterPro" id="IPR027370">
    <property type="entry name" value="Znf-RING_euk"/>
</dbReference>
<dbReference type="InterPro" id="IPR000315">
    <property type="entry name" value="Znf_B-box"/>
</dbReference>
<dbReference type="PROSITE" id="PS50119">
    <property type="entry name" value="ZF_BBOX"/>
    <property type="match status" value="1"/>
</dbReference>
<dbReference type="SMART" id="SM00184">
    <property type="entry name" value="RING"/>
    <property type="match status" value="1"/>
</dbReference>
<evidence type="ECO:0000256" key="4">
    <source>
        <dbReference type="PROSITE-ProRule" id="PRU00024"/>
    </source>
</evidence>
<organism evidence="7 8">
    <name type="scientific">Chrysochloris asiatica</name>
    <name type="common">Cape golden mole</name>
    <dbReference type="NCBI Taxonomy" id="185453"/>
    <lineage>
        <taxon>Eukaryota</taxon>
        <taxon>Metazoa</taxon>
        <taxon>Chordata</taxon>
        <taxon>Craniata</taxon>
        <taxon>Vertebrata</taxon>
        <taxon>Euteleostomi</taxon>
        <taxon>Mammalia</taxon>
        <taxon>Eutheria</taxon>
        <taxon>Afrotheria</taxon>
        <taxon>Chrysochloridae</taxon>
        <taxon>Chrysochlorinae</taxon>
        <taxon>Chrysochloris</taxon>
    </lineage>
</organism>
<dbReference type="AlphaFoldDB" id="A0A9B0TWC5"/>
<dbReference type="Proteomes" id="UP000504623">
    <property type="component" value="Unplaced"/>
</dbReference>
<dbReference type="RefSeq" id="XP_006871286.1">
    <property type="nucleotide sequence ID" value="XM_006871224.1"/>
</dbReference>
<sequence length="272" mass="32496">MYFTFKNKFTCPICKDLILDPVIIGCGHSFCRPCLYLLWEDAENPPCCPVCRESSYKINFKTSIALKKQAFVARVKGLTHLPSSEQQMCMIHMKTKDFFCEVVKDTVCRTCSKSEGHKSHRHSSIPWIAEEYRQKLLEQMRLLWEKMQENKMNLTRETNKIRTWEDHVALRRKMICADFQKEFPLSDREERMYLQKLEYESKEIFHQLNKSENCMARKGELLRKVYKELKEMCHQPDIELIQHFEELKERKLLESNFIEKINSGKAKYDESE</sequence>